<comment type="caution">
    <text evidence="9">The sequence shown here is derived from an EMBL/GenBank/DDBJ whole genome shotgun (WGS) entry which is preliminary data.</text>
</comment>
<feature type="compositionally biased region" description="Polar residues" evidence="7">
    <location>
        <begin position="568"/>
        <end position="580"/>
    </location>
</feature>
<dbReference type="InterPro" id="IPR006042">
    <property type="entry name" value="Xan_ur_permease"/>
</dbReference>
<comment type="subcellular location">
    <subcellularLocation>
        <location evidence="1">Membrane</location>
        <topology evidence="1">Multi-pass membrane protein</topology>
    </subcellularLocation>
</comment>
<feature type="region of interest" description="Disordered" evidence="7">
    <location>
        <begin position="560"/>
        <end position="580"/>
    </location>
</feature>
<evidence type="ECO:0000256" key="7">
    <source>
        <dbReference type="SAM" id="MobiDB-lite"/>
    </source>
</evidence>
<proteinExistence type="inferred from homology"/>
<dbReference type="PANTHER" id="PTHR11119">
    <property type="entry name" value="XANTHINE-URACIL / VITAMIN C PERMEASE FAMILY MEMBER"/>
    <property type="match status" value="1"/>
</dbReference>
<feature type="transmembrane region" description="Helical" evidence="8">
    <location>
        <begin position="243"/>
        <end position="268"/>
    </location>
</feature>
<dbReference type="EMBL" id="JASPKZ010008176">
    <property type="protein sequence ID" value="KAJ9580740.1"/>
    <property type="molecule type" value="Genomic_DNA"/>
</dbReference>
<feature type="transmembrane region" description="Helical" evidence="8">
    <location>
        <begin position="392"/>
        <end position="413"/>
    </location>
</feature>
<sequence>ATISCSRPWSCRTDMRLVNNKPKTKSNITYGIDDNPPWYLCIFMALQHYLTMIGAIVSIPFILTPALCMKDDDPARSHIICTMIFVTGLVTWFQATFGCRLPIVQGGTISFLVPTLAIMNLPQWQCPEPDVLNAMSPENRTELWQVRMRELSGAIAVSAILQAAIGLFGIVGVLLKYITPLTIVPTVSLVGLSLFEDAGHAASQHWGIAAGTFLMLTVFSQILSEVKVPVLGYKYGEGFTVIWFQLFKLFPVLLTIMIMWGVCGLLTLSGYLPEGHPARTDVKLRIIEDSPWFRFPYPGQWGAPTVTAAGVLGMLAGVLACTVESISYYPTTARMCEAPPPPVHSINRGIAIEGIGTILAGLWGSGNGTNTFGENVGAIGVTKIGSRRVIQYAAVLMLIQGLISKFGAVFIIIPQPVVGGMFCVMFGMIAAFGLSALQYVDLNSSRNLYIIGFSIFFSLVLPKWMQANPHVIQTGSDVADSIITVLLSTSILVGGVTGCLCDNLIPGTPEERGLIAWQKQMKLVYDEDDTTNTYDFPVGMTFIRKFKVFSYMPFMPTYKPRKTEKPNTDTTISHISTSRL</sequence>
<evidence type="ECO:0000256" key="2">
    <source>
        <dbReference type="ARBA" id="ARBA00008821"/>
    </source>
</evidence>
<feature type="non-terminal residue" evidence="9">
    <location>
        <position position="1"/>
    </location>
</feature>
<comment type="similarity">
    <text evidence="2">Belongs to the nucleobase:cation symporter-2 (NCS2) (TC 2.A.40) family.</text>
</comment>
<keyword evidence="10" id="KW-1185">Reference proteome</keyword>
<keyword evidence="6 8" id="KW-0472">Membrane</keyword>
<evidence type="ECO:0000313" key="9">
    <source>
        <dbReference type="EMBL" id="KAJ9580740.1"/>
    </source>
</evidence>
<dbReference type="InterPro" id="IPR006043">
    <property type="entry name" value="NCS2"/>
</dbReference>
<dbReference type="GO" id="GO:0022857">
    <property type="term" value="F:transmembrane transporter activity"/>
    <property type="evidence" value="ECO:0007669"/>
    <property type="project" value="InterPro"/>
</dbReference>
<dbReference type="PROSITE" id="PS01116">
    <property type="entry name" value="XANTH_URACIL_PERMASE"/>
    <property type="match status" value="1"/>
</dbReference>
<dbReference type="Proteomes" id="UP001233999">
    <property type="component" value="Unassembled WGS sequence"/>
</dbReference>
<name>A0AAD7ZI20_DIPPU</name>
<feature type="transmembrane region" description="Helical" evidence="8">
    <location>
        <begin position="447"/>
        <end position="465"/>
    </location>
</feature>
<evidence type="ECO:0000256" key="6">
    <source>
        <dbReference type="ARBA" id="ARBA00023136"/>
    </source>
</evidence>
<evidence type="ECO:0000256" key="1">
    <source>
        <dbReference type="ARBA" id="ARBA00004141"/>
    </source>
</evidence>
<evidence type="ECO:0000256" key="8">
    <source>
        <dbReference type="SAM" id="Phobius"/>
    </source>
</evidence>
<dbReference type="AlphaFoldDB" id="A0AAD7ZI20"/>
<keyword evidence="4 8" id="KW-0812">Transmembrane</keyword>
<evidence type="ECO:0000256" key="3">
    <source>
        <dbReference type="ARBA" id="ARBA00022448"/>
    </source>
</evidence>
<feature type="transmembrane region" description="Helical" evidence="8">
    <location>
        <begin position="37"/>
        <end position="63"/>
    </location>
</feature>
<feature type="transmembrane region" description="Helical" evidence="8">
    <location>
        <begin position="75"/>
        <end position="95"/>
    </location>
</feature>
<evidence type="ECO:0000256" key="4">
    <source>
        <dbReference type="ARBA" id="ARBA00022692"/>
    </source>
</evidence>
<evidence type="ECO:0000256" key="5">
    <source>
        <dbReference type="ARBA" id="ARBA00022989"/>
    </source>
</evidence>
<feature type="transmembrane region" description="Helical" evidence="8">
    <location>
        <begin position="151"/>
        <end position="171"/>
    </location>
</feature>
<evidence type="ECO:0008006" key="11">
    <source>
        <dbReference type="Google" id="ProtNLM"/>
    </source>
</evidence>
<keyword evidence="3" id="KW-0813">Transport</keyword>
<reference evidence="9" key="2">
    <citation type="submission" date="2023-05" db="EMBL/GenBank/DDBJ databases">
        <authorList>
            <person name="Fouks B."/>
        </authorList>
    </citation>
    <scope>NUCLEOTIDE SEQUENCE</scope>
    <source>
        <strain evidence="9">Stay&amp;Tobe</strain>
        <tissue evidence="9">Testes</tissue>
    </source>
</reference>
<protein>
    <recommendedName>
        <fullName evidence="11">Solute carrier family 23 member 2</fullName>
    </recommendedName>
</protein>
<gene>
    <name evidence="9" type="ORF">L9F63_024080</name>
</gene>
<reference evidence="9" key="1">
    <citation type="journal article" date="2023" name="IScience">
        <title>Live-bearing cockroach genome reveals convergent evolutionary mechanisms linked to viviparity in insects and beyond.</title>
        <authorList>
            <person name="Fouks B."/>
            <person name="Harrison M.C."/>
            <person name="Mikhailova A.A."/>
            <person name="Marchal E."/>
            <person name="English S."/>
            <person name="Carruthers M."/>
            <person name="Jennings E.C."/>
            <person name="Chiamaka E.L."/>
            <person name="Frigard R.A."/>
            <person name="Pippel M."/>
            <person name="Attardo G.M."/>
            <person name="Benoit J.B."/>
            <person name="Bornberg-Bauer E."/>
            <person name="Tobe S.S."/>
        </authorList>
    </citation>
    <scope>NUCLEOTIDE SEQUENCE</scope>
    <source>
        <strain evidence="9">Stay&amp;Tobe</strain>
    </source>
</reference>
<accession>A0AAD7ZI20</accession>
<evidence type="ECO:0000313" key="10">
    <source>
        <dbReference type="Proteomes" id="UP001233999"/>
    </source>
</evidence>
<dbReference type="Pfam" id="PF00860">
    <property type="entry name" value="Xan_ur_permease"/>
    <property type="match status" value="1"/>
</dbReference>
<organism evidence="9 10">
    <name type="scientific">Diploptera punctata</name>
    <name type="common">Pacific beetle cockroach</name>
    <dbReference type="NCBI Taxonomy" id="6984"/>
    <lineage>
        <taxon>Eukaryota</taxon>
        <taxon>Metazoa</taxon>
        <taxon>Ecdysozoa</taxon>
        <taxon>Arthropoda</taxon>
        <taxon>Hexapoda</taxon>
        <taxon>Insecta</taxon>
        <taxon>Pterygota</taxon>
        <taxon>Neoptera</taxon>
        <taxon>Polyneoptera</taxon>
        <taxon>Dictyoptera</taxon>
        <taxon>Blattodea</taxon>
        <taxon>Blaberoidea</taxon>
        <taxon>Blaberidae</taxon>
        <taxon>Diplopterinae</taxon>
        <taxon>Diploptera</taxon>
    </lineage>
</organism>
<keyword evidence="5 8" id="KW-1133">Transmembrane helix</keyword>
<feature type="transmembrane region" description="Helical" evidence="8">
    <location>
        <begin position="419"/>
        <end position="440"/>
    </location>
</feature>
<dbReference type="GO" id="GO:0005886">
    <property type="term" value="C:plasma membrane"/>
    <property type="evidence" value="ECO:0007669"/>
    <property type="project" value="UniProtKB-ARBA"/>
</dbReference>